<name>A0A4V2EYG9_9MICO</name>
<dbReference type="OrthoDB" id="4835542at2"/>
<gene>
    <name evidence="1" type="ORF">EV386_3307</name>
</gene>
<protein>
    <submittedName>
        <fullName evidence="1">Uncharacterized protein</fullName>
    </submittedName>
</protein>
<organism evidence="1 2">
    <name type="scientific">Xylanimonas ulmi</name>
    <dbReference type="NCBI Taxonomy" id="228973"/>
    <lineage>
        <taxon>Bacteria</taxon>
        <taxon>Bacillati</taxon>
        <taxon>Actinomycetota</taxon>
        <taxon>Actinomycetes</taxon>
        <taxon>Micrococcales</taxon>
        <taxon>Promicromonosporaceae</taxon>
        <taxon>Xylanimonas</taxon>
    </lineage>
</organism>
<sequence length="256" mass="27311">MTATLSACVLDPGAAAETSVTETADAEREAICDTGTVVAWDDIEAVRATIPDGCDVWLLAPEPEPEPAGERHQRLFEWSLAGNDLDDFPEIEMVYPDGVIVDTTRDFSAEVGESVSFHYIEAVRATGASVYVSPRGDGGGLVVDPDGPLPDQVRADIEAVPQRAVGTDEVNVASSQLTALVEAMRDCGVRAFRVAYFNLQPHFGAGSWSVGRLGWEPAEPSNVPLFDTTSPTREGALARAAAEFAEIGWGRYEVIG</sequence>
<accession>A0A4V2EYG9</accession>
<dbReference type="Proteomes" id="UP000293852">
    <property type="component" value="Unassembled WGS sequence"/>
</dbReference>
<dbReference type="EMBL" id="SGWX01000001">
    <property type="protein sequence ID" value="RZS62950.1"/>
    <property type="molecule type" value="Genomic_DNA"/>
</dbReference>
<proteinExistence type="predicted"/>
<evidence type="ECO:0000313" key="1">
    <source>
        <dbReference type="EMBL" id="RZS62950.1"/>
    </source>
</evidence>
<keyword evidence="2" id="KW-1185">Reference proteome</keyword>
<reference evidence="1 2" key="1">
    <citation type="submission" date="2019-02" db="EMBL/GenBank/DDBJ databases">
        <title>Sequencing the genomes of 1000 actinobacteria strains.</title>
        <authorList>
            <person name="Klenk H.-P."/>
        </authorList>
    </citation>
    <scope>NUCLEOTIDE SEQUENCE [LARGE SCALE GENOMIC DNA]</scope>
    <source>
        <strain evidence="1 2">DSM 16932</strain>
    </source>
</reference>
<comment type="caution">
    <text evidence="1">The sequence shown here is derived from an EMBL/GenBank/DDBJ whole genome shotgun (WGS) entry which is preliminary data.</text>
</comment>
<dbReference type="RefSeq" id="WP_130416373.1">
    <property type="nucleotide sequence ID" value="NZ_SGWX01000001.1"/>
</dbReference>
<dbReference type="AlphaFoldDB" id="A0A4V2EYG9"/>
<evidence type="ECO:0000313" key="2">
    <source>
        <dbReference type="Proteomes" id="UP000293852"/>
    </source>
</evidence>